<dbReference type="Proteomes" id="UP000732619">
    <property type="component" value="Unassembled WGS sequence"/>
</dbReference>
<dbReference type="Gene3D" id="2.40.30.10">
    <property type="entry name" value="Translation factors"/>
    <property type="match status" value="1"/>
</dbReference>
<protein>
    <submittedName>
        <fullName evidence="13">Dihydroorotate dehydrogenase electron transfer subunit</fullName>
    </submittedName>
</protein>
<dbReference type="InterPro" id="IPR037117">
    <property type="entry name" value="Dihydroorotate_DH_ele_sf"/>
</dbReference>
<keyword evidence="5 11" id="KW-0479">Metal-binding</keyword>
<dbReference type="PANTHER" id="PTHR43513:SF3">
    <property type="entry name" value="DIHYDROOROTATE DEHYDROGENASE B (NAD(+)), ELECTRON TRANSFER SUBUNIT-RELATED"/>
    <property type="match status" value="1"/>
</dbReference>
<evidence type="ECO:0000256" key="11">
    <source>
        <dbReference type="PIRSR" id="PIRSR006816-2"/>
    </source>
</evidence>
<evidence type="ECO:0000256" key="7">
    <source>
        <dbReference type="ARBA" id="ARBA00022982"/>
    </source>
</evidence>
<feature type="binding site" evidence="11">
    <location>
        <position position="228"/>
    </location>
    <ligand>
        <name>[2Fe-2S] cluster</name>
        <dbReference type="ChEBI" id="CHEBI:190135"/>
    </ligand>
</feature>
<comment type="cofactor">
    <cofactor evidence="10">
        <name>[2Fe-2S] cluster</name>
        <dbReference type="ChEBI" id="CHEBI:190135"/>
    </cofactor>
</comment>
<evidence type="ECO:0000256" key="5">
    <source>
        <dbReference type="ARBA" id="ARBA00022723"/>
    </source>
</evidence>
<comment type="cofactor">
    <cofactor evidence="11">
        <name>[2Fe-2S] cluster</name>
        <dbReference type="ChEBI" id="CHEBI:190135"/>
    </cofactor>
    <text evidence="11">Binds 1 [2Fe-2S] cluster per subunit.</text>
</comment>
<dbReference type="NCBIfam" id="NF000796">
    <property type="entry name" value="PRK00054.1-1"/>
    <property type="match status" value="1"/>
</dbReference>
<evidence type="ECO:0000256" key="10">
    <source>
        <dbReference type="ARBA" id="ARBA00034078"/>
    </source>
</evidence>
<keyword evidence="8 11" id="KW-0408">Iron</keyword>
<keyword evidence="2" id="KW-0813">Transport</keyword>
<dbReference type="PIRSF" id="PIRSF006816">
    <property type="entry name" value="Cyc3_hyd_g"/>
    <property type="match status" value="1"/>
</dbReference>
<keyword evidence="3" id="KW-0285">Flavoprotein</keyword>
<evidence type="ECO:0000256" key="1">
    <source>
        <dbReference type="ARBA" id="ARBA00006422"/>
    </source>
</evidence>
<feature type="binding site" evidence="11">
    <location>
        <position position="225"/>
    </location>
    <ligand>
        <name>[2Fe-2S] cluster</name>
        <dbReference type="ChEBI" id="CHEBI:190135"/>
    </ligand>
</feature>
<gene>
    <name evidence="13" type="ORF">E7Z75_02015</name>
</gene>
<keyword evidence="9 11" id="KW-0411">Iron-sulfur</keyword>
<dbReference type="GO" id="GO:0050660">
    <property type="term" value="F:flavin adenine dinucleotide binding"/>
    <property type="evidence" value="ECO:0007669"/>
    <property type="project" value="InterPro"/>
</dbReference>
<dbReference type="Pfam" id="PF10418">
    <property type="entry name" value="DHODB_Fe-S_bind"/>
    <property type="match status" value="1"/>
</dbReference>
<dbReference type="InterPro" id="IPR019480">
    <property type="entry name" value="Dihydroorotate_DH_Fe-S-bd"/>
</dbReference>
<dbReference type="PROSITE" id="PS51384">
    <property type="entry name" value="FAD_FR"/>
    <property type="match status" value="1"/>
</dbReference>
<evidence type="ECO:0000256" key="6">
    <source>
        <dbReference type="ARBA" id="ARBA00022827"/>
    </source>
</evidence>
<dbReference type="GO" id="GO:0006221">
    <property type="term" value="P:pyrimidine nucleotide biosynthetic process"/>
    <property type="evidence" value="ECO:0007669"/>
    <property type="project" value="InterPro"/>
</dbReference>
<dbReference type="InterPro" id="IPR039261">
    <property type="entry name" value="FNR_nucleotide-bd"/>
</dbReference>
<accession>A0A8T3VK54</accession>
<reference evidence="13" key="1">
    <citation type="submission" date="2019-04" db="EMBL/GenBank/DDBJ databases">
        <title>Evolution of Biomass-Degrading Anaerobic Consortia Revealed by Metagenomics.</title>
        <authorList>
            <person name="Peng X."/>
        </authorList>
    </citation>
    <scope>NUCLEOTIDE SEQUENCE</scope>
    <source>
        <strain evidence="13">SIG14</strain>
    </source>
</reference>
<evidence type="ECO:0000256" key="8">
    <source>
        <dbReference type="ARBA" id="ARBA00023004"/>
    </source>
</evidence>
<comment type="caution">
    <text evidence="13">The sequence shown here is derived from an EMBL/GenBank/DDBJ whole genome shotgun (WGS) entry which is preliminary data.</text>
</comment>
<dbReference type="PANTHER" id="PTHR43513">
    <property type="entry name" value="DIHYDROOROTATE DEHYDROGENASE B (NAD(+)), ELECTRON TRANSFER SUBUNIT"/>
    <property type="match status" value="1"/>
</dbReference>
<feature type="binding site" evidence="11">
    <location>
        <position position="220"/>
    </location>
    <ligand>
        <name>[2Fe-2S] cluster</name>
        <dbReference type="ChEBI" id="CHEBI:190135"/>
    </ligand>
</feature>
<dbReference type="Pfam" id="PF00175">
    <property type="entry name" value="NAD_binding_1"/>
    <property type="match status" value="1"/>
</dbReference>
<name>A0A8T3VK54_METOL</name>
<dbReference type="InterPro" id="IPR001433">
    <property type="entry name" value="OxRdtase_FAD/NAD-bd"/>
</dbReference>
<feature type="binding site" evidence="11">
    <location>
        <position position="238"/>
    </location>
    <ligand>
        <name>[2Fe-2S] cluster</name>
        <dbReference type="ChEBI" id="CHEBI:190135"/>
    </ligand>
</feature>
<feature type="domain" description="FAD-binding FR-type" evidence="12">
    <location>
        <begin position="2"/>
        <end position="98"/>
    </location>
</feature>
<evidence type="ECO:0000256" key="2">
    <source>
        <dbReference type="ARBA" id="ARBA00022448"/>
    </source>
</evidence>
<dbReference type="GO" id="GO:0016491">
    <property type="term" value="F:oxidoreductase activity"/>
    <property type="evidence" value="ECO:0007669"/>
    <property type="project" value="InterPro"/>
</dbReference>
<evidence type="ECO:0000313" key="14">
    <source>
        <dbReference type="Proteomes" id="UP000732619"/>
    </source>
</evidence>
<evidence type="ECO:0000256" key="3">
    <source>
        <dbReference type="ARBA" id="ARBA00022630"/>
    </source>
</evidence>
<dbReference type="InterPro" id="IPR012165">
    <property type="entry name" value="Cyt_c3_hydrogenase_gsu"/>
</dbReference>
<dbReference type="Gene3D" id="3.40.50.80">
    <property type="entry name" value="Nucleotide-binding domain of ferredoxin-NADP reductase (FNR) module"/>
    <property type="match status" value="1"/>
</dbReference>
<organism evidence="13 14">
    <name type="scientific">Methanobrevibacter olleyae</name>
    <dbReference type="NCBI Taxonomy" id="294671"/>
    <lineage>
        <taxon>Archaea</taxon>
        <taxon>Methanobacteriati</taxon>
        <taxon>Methanobacteriota</taxon>
        <taxon>Methanomada group</taxon>
        <taxon>Methanobacteria</taxon>
        <taxon>Methanobacteriales</taxon>
        <taxon>Methanobacteriaceae</taxon>
        <taxon>Methanobrevibacter</taxon>
    </lineage>
</organism>
<proteinExistence type="inferred from homology"/>
<evidence type="ECO:0000259" key="12">
    <source>
        <dbReference type="PROSITE" id="PS51384"/>
    </source>
</evidence>
<dbReference type="InterPro" id="IPR050353">
    <property type="entry name" value="PyrK_electron_transfer"/>
</dbReference>
<keyword evidence="6" id="KW-0274">FAD</keyword>
<dbReference type="SUPFAM" id="SSF63380">
    <property type="entry name" value="Riboflavin synthase domain-like"/>
    <property type="match status" value="1"/>
</dbReference>
<evidence type="ECO:0000256" key="9">
    <source>
        <dbReference type="ARBA" id="ARBA00023014"/>
    </source>
</evidence>
<dbReference type="InterPro" id="IPR017938">
    <property type="entry name" value="Riboflavin_synthase-like_b-brl"/>
</dbReference>
<keyword evidence="4 11" id="KW-0001">2Fe-2S</keyword>
<evidence type="ECO:0000256" key="4">
    <source>
        <dbReference type="ARBA" id="ARBA00022714"/>
    </source>
</evidence>
<evidence type="ECO:0000313" key="13">
    <source>
        <dbReference type="EMBL" id="MBE6511914.1"/>
    </source>
</evidence>
<dbReference type="CDD" id="cd06220">
    <property type="entry name" value="DHOD_e_trans_like2"/>
    <property type="match status" value="1"/>
</dbReference>
<dbReference type="GO" id="GO:0046872">
    <property type="term" value="F:metal ion binding"/>
    <property type="evidence" value="ECO:0007669"/>
    <property type="project" value="UniProtKB-KW"/>
</dbReference>
<keyword evidence="7" id="KW-0249">Electron transport</keyword>
<dbReference type="Gene3D" id="2.10.240.10">
    <property type="entry name" value="Dihydroorotate dehydrogenase, electron transfer subunit"/>
    <property type="match status" value="1"/>
</dbReference>
<dbReference type="EMBL" id="SUTG01000005">
    <property type="protein sequence ID" value="MBE6511914.1"/>
    <property type="molecule type" value="Genomic_DNA"/>
</dbReference>
<dbReference type="InterPro" id="IPR017927">
    <property type="entry name" value="FAD-bd_FR_type"/>
</dbReference>
<dbReference type="GO" id="GO:0051537">
    <property type="term" value="F:2 iron, 2 sulfur cluster binding"/>
    <property type="evidence" value="ECO:0007669"/>
    <property type="project" value="UniProtKB-KW"/>
</dbReference>
<comment type="similarity">
    <text evidence="1">Belongs to the PyrK family.</text>
</comment>
<dbReference type="SUPFAM" id="SSF52343">
    <property type="entry name" value="Ferredoxin reductase-like, C-terminal NADP-linked domain"/>
    <property type="match status" value="1"/>
</dbReference>
<dbReference type="AlphaFoldDB" id="A0A8T3VK54"/>
<sequence>MNVPQVIAIKKIIEETPTIKTFIFDWTMVGENIPSPGQFVMVWNFKDEKPMSISYIDVVKGELGITVKKVGEFTEDLHTLKEGDKLGIRGPYGNGFDTDLKGMRVLAIGGGVGMAPIASFTEEALKNKAQVDVVCAAQTKDELLFDERLKSKGAKVYTCTDDGSCGFKGFATHRVLQLIEHKEYDWAVVCGPEVMMRPLYGSLEAHMIEGEYSMERYMKCAIGVCGQCCVDNTGWRICAEGPVFSSDQVSEIVEFGKFHRTASGLKEYF</sequence>